<keyword evidence="8 11" id="KW-0406">Ion transport</keyword>
<dbReference type="InterPro" id="IPR001185">
    <property type="entry name" value="MS_channel"/>
</dbReference>
<dbReference type="FunFam" id="1.10.1200.120:FF:000001">
    <property type="entry name" value="Large-conductance mechanosensitive channel"/>
    <property type="match status" value="1"/>
</dbReference>
<evidence type="ECO:0000256" key="5">
    <source>
        <dbReference type="ARBA" id="ARBA00022475"/>
    </source>
</evidence>
<dbReference type="PANTHER" id="PTHR30266">
    <property type="entry name" value="MECHANOSENSITIVE CHANNEL MSCL"/>
    <property type="match status" value="1"/>
</dbReference>
<dbReference type="RefSeq" id="WP_116632479.1">
    <property type="nucleotide sequence ID" value="NZ_QENU01000020.1"/>
</dbReference>
<organism evidence="12 13">
    <name type="scientific">Alitibacter langaaensis DSM 22999</name>
    <dbReference type="NCBI Taxonomy" id="1122935"/>
    <lineage>
        <taxon>Bacteria</taxon>
        <taxon>Pseudomonadati</taxon>
        <taxon>Pseudomonadota</taxon>
        <taxon>Gammaproteobacteria</taxon>
        <taxon>Pasteurellales</taxon>
        <taxon>Pasteurellaceae</taxon>
        <taxon>Alitibacter</taxon>
    </lineage>
</organism>
<dbReference type="GO" id="GO:0008381">
    <property type="term" value="F:mechanosensitive monoatomic ion channel activity"/>
    <property type="evidence" value="ECO:0007669"/>
    <property type="project" value="UniProtKB-UniRule"/>
</dbReference>
<keyword evidence="13" id="KW-1185">Reference proteome</keyword>
<accession>A0A2U0SKD1</accession>
<dbReference type="EMBL" id="QENU01000020">
    <property type="protein sequence ID" value="PVX31797.1"/>
    <property type="molecule type" value="Genomic_DNA"/>
</dbReference>
<dbReference type="AlphaFoldDB" id="A0A2U0SKD1"/>
<evidence type="ECO:0000256" key="2">
    <source>
        <dbReference type="ARBA" id="ARBA00007254"/>
    </source>
</evidence>
<evidence type="ECO:0000256" key="1">
    <source>
        <dbReference type="ARBA" id="ARBA00004651"/>
    </source>
</evidence>
<dbReference type="NCBIfam" id="TIGR00220">
    <property type="entry name" value="mscL"/>
    <property type="match status" value="1"/>
</dbReference>
<dbReference type="PANTHER" id="PTHR30266:SF2">
    <property type="entry name" value="LARGE-CONDUCTANCE MECHANOSENSITIVE CHANNEL"/>
    <property type="match status" value="1"/>
</dbReference>
<dbReference type="Pfam" id="PF01741">
    <property type="entry name" value="MscL"/>
    <property type="match status" value="1"/>
</dbReference>
<evidence type="ECO:0000313" key="13">
    <source>
        <dbReference type="Proteomes" id="UP000245909"/>
    </source>
</evidence>
<feature type="transmembrane region" description="Helical" evidence="11">
    <location>
        <begin position="21"/>
        <end position="45"/>
    </location>
</feature>
<dbReference type="PROSITE" id="PS01327">
    <property type="entry name" value="MSCL"/>
    <property type="match status" value="1"/>
</dbReference>
<keyword evidence="6 11" id="KW-0812">Transmembrane</keyword>
<name>A0A2U0SKD1_9PAST</name>
<comment type="function">
    <text evidence="11">Channel that opens in response to stretch forces in the membrane lipid bilayer. May participate in the regulation of osmotic pressure changes within the cell.</text>
</comment>
<evidence type="ECO:0000256" key="6">
    <source>
        <dbReference type="ARBA" id="ARBA00022692"/>
    </source>
</evidence>
<dbReference type="PRINTS" id="PR01264">
    <property type="entry name" value="MECHCHANNEL"/>
</dbReference>
<comment type="subcellular location">
    <subcellularLocation>
        <location evidence="11">Cell inner membrane</location>
        <topology evidence="11">Multi-pass membrane protein</topology>
    </subcellularLocation>
    <subcellularLocation>
        <location evidence="1">Cell membrane</location>
        <topology evidence="1">Multi-pass membrane protein</topology>
    </subcellularLocation>
</comment>
<dbReference type="HAMAP" id="MF_00115">
    <property type="entry name" value="MscL"/>
    <property type="match status" value="1"/>
</dbReference>
<keyword evidence="10 11" id="KW-0407">Ion channel</keyword>
<dbReference type="SUPFAM" id="SSF81330">
    <property type="entry name" value="Gated mechanosensitive channel"/>
    <property type="match status" value="1"/>
</dbReference>
<dbReference type="InterPro" id="IPR037673">
    <property type="entry name" value="MSC/AndL"/>
</dbReference>
<evidence type="ECO:0000256" key="11">
    <source>
        <dbReference type="HAMAP-Rule" id="MF_00115"/>
    </source>
</evidence>
<feature type="transmembrane region" description="Helical" evidence="11">
    <location>
        <begin position="77"/>
        <end position="96"/>
    </location>
</feature>
<dbReference type="Gene3D" id="1.10.1200.120">
    <property type="entry name" value="Large-conductance mechanosensitive channel, MscL, domain 1"/>
    <property type="match status" value="1"/>
</dbReference>
<protein>
    <recommendedName>
        <fullName evidence="11">Large-conductance mechanosensitive channel</fullName>
    </recommendedName>
</protein>
<comment type="subunit">
    <text evidence="3 11">Homopentamer.</text>
</comment>
<keyword evidence="9 11" id="KW-0472">Membrane</keyword>
<dbReference type="InterPro" id="IPR019823">
    <property type="entry name" value="Mechanosensitive_channel_CS"/>
</dbReference>
<comment type="caution">
    <text evidence="12">The sequence shown here is derived from an EMBL/GenBank/DDBJ whole genome shotgun (WGS) entry which is preliminary data.</text>
</comment>
<reference evidence="12 13" key="1">
    <citation type="submission" date="2018-05" db="EMBL/GenBank/DDBJ databases">
        <title>Genomic Encyclopedia of Type Strains, Phase IV (KMG-IV): sequencing the most valuable type-strain genomes for metagenomic binning, comparative biology and taxonomic classification.</title>
        <authorList>
            <person name="Goeker M."/>
        </authorList>
    </citation>
    <scope>NUCLEOTIDE SEQUENCE [LARGE SCALE GENOMIC DNA]</scope>
    <source>
        <strain evidence="12 13">DSM 22999</strain>
    </source>
</reference>
<evidence type="ECO:0000256" key="10">
    <source>
        <dbReference type="ARBA" id="ARBA00023303"/>
    </source>
</evidence>
<keyword evidence="7 11" id="KW-1133">Transmembrane helix</keyword>
<keyword evidence="5 11" id="KW-1003">Cell membrane</keyword>
<keyword evidence="11" id="KW-0997">Cell inner membrane</keyword>
<evidence type="ECO:0000256" key="3">
    <source>
        <dbReference type="ARBA" id="ARBA00011255"/>
    </source>
</evidence>
<dbReference type="GO" id="GO:0005886">
    <property type="term" value="C:plasma membrane"/>
    <property type="evidence" value="ECO:0007669"/>
    <property type="project" value="UniProtKB-SubCell"/>
</dbReference>
<comment type="similarity">
    <text evidence="2 11">Belongs to the MscL family.</text>
</comment>
<proteinExistence type="inferred from homology"/>
<evidence type="ECO:0000256" key="4">
    <source>
        <dbReference type="ARBA" id="ARBA00022448"/>
    </source>
</evidence>
<evidence type="ECO:0000256" key="7">
    <source>
        <dbReference type="ARBA" id="ARBA00022989"/>
    </source>
</evidence>
<dbReference type="NCBIfam" id="NF001843">
    <property type="entry name" value="PRK00567.1-4"/>
    <property type="match status" value="1"/>
</dbReference>
<gene>
    <name evidence="11" type="primary">mscL</name>
    <name evidence="12" type="ORF">C8D76_12011</name>
</gene>
<evidence type="ECO:0000313" key="12">
    <source>
        <dbReference type="EMBL" id="PVX31797.1"/>
    </source>
</evidence>
<keyword evidence="4 11" id="KW-0813">Transport</keyword>
<evidence type="ECO:0000256" key="9">
    <source>
        <dbReference type="ARBA" id="ARBA00023136"/>
    </source>
</evidence>
<dbReference type="Proteomes" id="UP000245909">
    <property type="component" value="Unassembled WGS sequence"/>
</dbReference>
<evidence type="ECO:0000256" key="8">
    <source>
        <dbReference type="ARBA" id="ARBA00023065"/>
    </source>
</evidence>
<dbReference type="OrthoDB" id="9810350at2"/>
<dbReference type="InterPro" id="IPR036019">
    <property type="entry name" value="MscL_channel"/>
</dbReference>
<sequence length="128" mass="13862">MSFMKEFREFAMRGNVVDMAVGVIIGGAFGKIVSSLVADVVMPLLGTITGGVDFKDLKIVLAEAVGETPAVTLNYGLFIQNIFDFIIIALAIFMMIKGINKLKKPEEAAPAGPTQEELLSEIRDLLKK</sequence>